<organism evidence="1 2">
    <name type="scientific">Arachidicoccus rhizosphaerae</name>
    <dbReference type="NCBI Taxonomy" id="551991"/>
    <lineage>
        <taxon>Bacteria</taxon>
        <taxon>Pseudomonadati</taxon>
        <taxon>Bacteroidota</taxon>
        <taxon>Chitinophagia</taxon>
        <taxon>Chitinophagales</taxon>
        <taxon>Chitinophagaceae</taxon>
        <taxon>Arachidicoccus</taxon>
    </lineage>
</organism>
<dbReference type="Proteomes" id="UP000199041">
    <property type="component" value="Unassembled WGS sequence"/>
</dbReference>
<reference evidence="1 2" key="1">
    <citation type="submission" date="2016-10" db="EMBL/GenBank/DDBJ databases">
        <authorList>
            <person name="de Groot N.N."/>
        </authorList>
    </citation>
    <scope>NUCLEOTIDE SEQUENCE [LARGE SCALE GENOMIC DNA]</scope>
    <source>
        <strain evidence="1 2">Vu-144</strain>
    </source>
</reference>
<dbReference type="EMBL" id="FNQY01000031">
    <property type="protein sequence ID" value="SEA59374.1"/>
    <property type="molecule type" value="Genomic_DNA"/>
</dbReference>
<gene>
    <name evidence="1" type="ORF">SAMN05192529_13140</name>
</gene>
<protein>
    <submittedName>
        <fullName evidence="1">Uncharacterized protein</fullName>
    </submittedName>
</protein>
<proteinExistence type="predicted"/>
<evidence type="ECO:0000313" key="2">
    <source>
        <dbReference type="Proteomes" id="UP000199041"/>
    </source>
</evidence>
<accession>A0A1H4CG91</accession>
<sequence>MKKLLIIAMIVLIASCSKKRTYRIEVTYINDTKDTIAVPSSSFPKLNNSNHGWNGDKVIPELYINNDYNDVIAANVYKYKIISSN</sequence>
<dbReference type="AlphaFoldDB" id="A0A1H4CG91"/>
<keyword evidence="2" id="KW-1185">Reference proteome</keyword>
<dbReference type="STRING" id="551991.SAMN05192529_13140"/>
<name>A0A1H4CG91_9BACT</name>
<dbReference type="PROSITE" id="PS51257">
    <property type="entry name" value="PROKAR_LIPOPROTEIN"/>
    <property type="match status" value="1"/>
</dbReference>
<evidence type="ECO:0000313" key="1">
    <source>
        <dbReference type="EMBL" id="SEA59374.1"/>
    </source>
</evidence>